<evidence type="ECO:0000313" key="13">
    <source>
        <dbReference type="Proteomes" id="UP000245252"/>
    </source>
</evidence>
<keyword evidence="7" id="KW-0067">ATP-binding</keyword>
<dbReference type="SUPFAM" id="SSF55874">
    <property type="entry name" value="ATPase domain of HSP90 chaperone/DNA topoisomerase II/histidine kinase"/>
    <property type="match status" value="1"/>
</dbReference>
<evidence type="ECO:0000256" key="8">
    <source>
        <dbReference type="PROSITE-ProRule" id="PRU00169"/>
    </source>
</evidence>
<gene>
    <name evidence="12" type="ORF">DEM27_10210</name>
</gene>
<sequence length="352" mass="38430">MTEQAAATGATRILYIDDDVALSHLVRKHLQRRGYEVYCATDGLSGLTRMREGDIDAVALDHFLGGEIGLDILRCIVEEASHLPVIYVTGSSDTGVAVAALKMGADDYVIKNASADYIDLLAAALEQGLDRARYRRETAEAQEAIRRERDRAELLLAEVNHRVANSLGLVAALVRMQASVTKDKAAVDALQETQVRINAIGSVHRRLYTGMHVGQVDFYDYLSSLLGELENSMHDERRPHRVKLTAPSLSLPTDKVITIGLIISELVTNSFKYAFDDGQRGEIRVLVEQHAGDRIGVTVEDDGRGFERSEPIKGTGLGTKIMTAMASSLSSEIVYDSARGIGARATIEFSIT</sequence>
<dbReference type="GO" id="GO:0000160">
    <property type="term" value="P:phosphorelay signal transduction system"/>
    <property type="evidence" value="ECO:0007669"/>
    <property type="project" value="InterPro"/>
</dbReference>
<comment type="catalytic activity">
    <reaction evidence="1">
        <text>ATP + protein L-histidine = ADP + protein N-phospho-L-histidine.</text>
        <dbReference type="EC" id="2.7.13.3"/>
    </reaction>
</comment>
<dbReference type="GO" id="GO:0005524">
    <property type="term" value="F:ATP binding"/>
    <property type="evidence" value="ECO:0007669"/>
    <property type="project" value="UniProtKB-KW"/>
</dbReference>
<evidence type="ECO:0000256" key="2">
    <source>
        <dbReference type="ARBA" id="ARBA00012438"/>
    </source>
</evidence>
<name>A0A2U2DU49_9HYPH</name>
<dbReference type="SUPFAM" id="SSF52172">
    <property type="entry name" value="CheY-like"/>
    <property type="match status" value="1"/>
</dbReference>
<evidence type="ECO:0000259" key="10">
    <source>
        <dbReference type="PROSITE" id="PS50109"/>
    </source>
</evidence>
<dbReference type="InterPro" id="IPR005467">
    <property type="entry name" value="His_kinase_dom"/>
</dbReference>
<reference evidence="12 13" key="1">
    <citation type="submission" date="2018-05" db="EMBL/GenBank/DDBJ databases">
        <title>The draft genome of strain NS-104.</title>
        <authorList>
            <person name="Hang P."/>
            <person name="Jiang J."/>
        </authorList>
    </citation>
    <scope>NUCLEOTIDE SEQUENCE [LARGE SCALE GENOMIC DNA]</scope>
    <source>
        <strain evidence="12 13">NS-104</strain>
    </source>
</reference>
<evidence type="ECO:0000256" key="7">
    <source>
        <dbReference type="ARBA" id="ARBA00022840"/>
    </source>
</evidence>
<protein>
    <recommendedName>
        <fullName evidence="2">histidine kinase</fullName>
        <ecNumber evidence="2">2.7.13.3</ecNumber>
    </recommendedName>
</protein>
<feature type="coiled-coil region" evidence="9">
    <location>
        <begin position="122"/>
        <end position="162"/>
    </location>
</feature>
<dbReference type="EMBL" id="QFBC01000003">
    <property type="protein sequence ID" value="PWE56845.1"/>
    <property type="molecule type" value="Genomic_DNA"/>
</dbReference>
<dbReference type="InterPro" id="IPR001789">
    <property type="entry name" value="Sig_transdc_resp-reg_receiver"/>
</dbReference>
<evidence type="ECO:0000259" key="11">
    <source>
        <dbReference type="PROSITE" id="PS50110"/>
    </source>
</evidence>
<dbReference type="InterPro" id="IPR011006">
    <property type="entry name" value="CheY-like_superfamily"/>
</dbReference>
<evidence type="ECO:0000256" key="6">
    <source>
        <dbReference type="ARBA" id="ARBA00022777"/>
    </source>
</evidence>
<dbReference type="PROSITE" id="PS50109">
    <property type="entry name" value="HIS_KIN"/>
    <property type="match status" value="1"/>
</dbReference>
<dbReference type="InterPro" id="IPR003594">
    <property type="entry name" value="HATPase_dom"/>
</dbReference>
<feature type="domain" description="Histidine kinase" evidence="10">
    <location>
        <begin position="158"/>
        <end position="352"/>
    </location>
</feature>
<dbReference type="EC" id="2.7.13.3" evidence="2"/>
<keyword evidence="13" id="KW-1185">Reference proteome</keyword>
<dbReference type="InterPro" id="IPR011495">
    <property type="entry name" value="Sig_transdc_His_kin_sub2_dim/P"/>
</dbReference>
<keyword evidence="4" id="KW-0808">Transferase</keyword>
<dbReference type="Gene3D" id="3.40.50.2300">
    <property type="match status" value="1"/>
</dbReference>
<feature type="modified residue" description="4-aspartylphosphate" evidence="8">
    <location>
        <position position="61"/>
    </location>
</feature>
<dbReference type="InterPro" id="IPR036890">
    <property type="entry name" value="HATPase_C_sf"/>
</dbReference>
<keyword evidence="5" id="KW-0547">Nucleotide-binding</keyword>
<dbReference type="Proteomes" id="UP000245252">
    <property type="component" value="Unassembled WGS sequence"/>
</dbReference>
<dbReference type="SMART" id="SM00448">
    <property type="entry name" value="REC"/>
    <property type="match status" value="1"/>
</dbReference>
<evidence type="ECO:0000256" key="4">
    <source>
        <dbReference type="ARBA" id="ARBA00022679"/>
    </source>
</evidence>
<dbReference type="OrthoDB" id="489241at2"/>
<dbReference type="PANTHER" id="PTHR41523:SF8">
    <property type="entry name" value="ETHYLENE RESPONSE SENSOR PROTEIN"/>
    <property type="match status" value="1"/>
</dbReference>
<dbReference type="Gene3D" id="3.30.565.10">
    <property type="entry name" value="Histidine kinase-like ATPase, C-terminal domain"/>
    <property type="match status" value="1"/>
</dbReference>
<proteinExistence type="predicted"/>
<accession>A0A2U2DU49</accession>
<evidence type="ECO:0000256" key="1">
    <source>
        <dbReference type="ARBA" id="ARBA00000085"/>
    </source>
</evidence>
<keyword evidence="9" id="KW-0175">Coiled coil</keyword>
<dbReference type="CDD" id="cd17574">
    <property type="entry name" value="REC_OmpR"/>
    <property type="match status" value="1"/>
</dbReference>
<evidence type="ECO:0000256" key="5">
    <source>
        <dbReference type="ARBA" id="ARBA00022741"/>
    </source>
</evidence>
<evidence type="ECO:0000256" key="3">
    <source>
        <dbReference type="ARBA" id="ARBA00022553"/>
    </source>
</evidence>
<dbReference type="PROSITE" id="PS50110">
    <property type="entry name" value="RESPONSE_REGULATORY"/>
    <property type="match status" value="1"/>
</dbReference>
<keyword evidence="3 8" id="KW-0597">Phosphoprotein</keyword>
<organism evidence="12 13">
    <name type="scientific">Metarhizobium album</name>
    <dbReference type="NCBI Taxonomy" id="2182425"/>
    <lineage>
        <taxon>Bacteria</taxon>
        <taxon>Pseudomonadati</taxon>
        <taxon>Pseudomonadota</taxon>
        <taxon>Alphaproteobacteria</taxon>
        <taxon>Hyphomicrobiales</taxon>
        <taxon>Rhizobiaceae</taxon>
        <taxon>Metarhizobium</taxon>
    </lineage>
</organism>
<dbReference type="Pfam" id="PF07568">
    <property type="entry name" value="HisKA_2"/>
    <property type="match status" value="1"/>
</dbReference>
<keyword evidence="6 12" id="KW-0418">Kinase</keyword>
<feature type="domain" description="Response regulatory" evidence="11">
    <location>
        <begin position="12"/>
        <end position="126"/>
    </location>
</feature>
<dbReference type="RefSeq" id="WP_109458220.1">
    <property type="nucleotide sequence ID" value="NZ_QFBC01000003.1"/>
</dbReference>
<evidence type="ECO:0000256" key="9">
    <source>
        <dbReference type="SAM" id="Coils"/>
    </source>
</evidence>
<dbReference type="PANTHER" id="PTHR41523">
    <property type="entry name" value="TWO-COMPONENT SYSTEM SENSOR PROTEIN"/>
    <property type="match status" value="1"/>
</dbReference>
<dbReference type="AlphaFoldDB" id="A0A2U2DU49"/>
<dbReference type="SMART" id="SM00387">
    <property type="entry name" value="HATPase_c"/>
    <property type="match status" value="1"/>
</dbReference>
<evidence type="ECO:0000313" key="12">
    <source>
        <dbReference type="EMBL" id="PWE56845.1"/>
    </source>
</evidence>
<comment type="caution">
    <text evidence="12">The sequence shown here is derived from an EMBL/GenBank/DDBJ whole genome shotgun (WGS) entry which is preliminary data.</text>
</comment>
<dbReference type="Pfam" id="PF02518">
    <property type="entry name" value="HATPase_c"/>
    <property type="match status" value="1"/>
</dbReference>
<dbReference type="Pfam" id="PF00072">
    <property type="entry name" value="Response_reg"/>
    <property type="match status" value="1"/>
</dbReference>
<dbReference type="GO" id="GO:0004673">
    <property type="term" value="F:protein histidine kinase activity"/>
    <property type="evidence" value="ECO:0007669"/>
    <property type="project" value="UniProtKB-EC"/>
</dbReference>